<evidence type="ECO:0000256" key="4">
    <source>
        <dbReference type="SAM" id="SignalP"/>
    </source>
</evidence>
<evidence type="ECO:0000256" key="1">
    <source>
        <dbReference type="ARBA" id="ARBA00022801"/>
    </source>
</evidence>
<keyword evidence="6" id="KW-1185">Reference proteome</keyword>
<sequence length="366" mass="39592">MKRHLFVALGMALLVTPSVPARAETGGTALPAPTGKYPVGLASLHLVDADRPDPWVPQDGPRQLMVSLWYPAAKAGTRPAPYVTPQESALILKPYPNVPADALARTRTYATLDAKPLSRRQGLPLVLVSPGFSFPRATMTSLAEDLASKGYLVAAVEHTYESAATTFPDGRTTTCAACVGENNEEKGIAVAKSRVKDLSFVLDRLTAKTGWGRLVDRSWIGMVGFSAGGNAAPQLMAADKRVRAGVNLDGSYNPKQPTTAIHGPLLMMGTAQTHMPAGDQSWTGWWPKVRGWKRWLSVADTDHGSFTDYAVLRPQVGLPAPALDGERSVSITRAYVGAFLDRHLRQEREPLLDKASKDFPEVTFWP</sequence>
<name>A0ABW4GCN6_9ACTN</name>
<evidence type="ECO:0000256" key="2">
    <source>
        <dbReference type="ARBA" id="ARBA00022963"/>
    </source>
</evidence>
<dbReference type="PANTHER" id="PTHR10272">
    <property type="entry name" value="PLATELET-ACTIVATING FACTOR ACETYLHYDROLASE"/>
    <property type="match status" value="1"/>
</dbReference>
<gene>
    <name evidence="5" type="ORF">ACFSJ0_26225</name>
</gene>
<dbReference type="GO" id="GO:0016787">
    <property type="term" value="F:hydrolase activity"/>
    <property type="evidence" value="ECO:0007669"/>
    <property type="project" value="UniProtKB-KW"/>
</dbReference>
<accession>A0ABW4GCN6</accession>
<dbReference type="Pfam" id="PF03403">
    <property type="entry name" value="PAF-AH_p_II"/>
    <property type="match status" value="1"/>
</dbReference>
<evidence type="ECO:0000313" key="5">
    <source>
        <dbReference type="EMBL" id="MFD1540578.1"/>
    </source>
</evidence>
<keyword evidence="1 5" id="KW-0378">Hydrolase</keyword>
<evidence type="ECO:0000313" key="6">
    <source>
        <dbReference type="Proteomes" id="UP001597097"/>
    </source>
</evidence>
<dbReference type="Proteomes" id="UP001597097">
    <property type="component" value="Unassembled WGS sequence"/>
</dbReference>
<keyword evidence="3" id="KW-0443">Lipid metabolism</keyword>
<protein>
    <submittedName>
        <fullName evidence="5">Alpha/beta hydrolase family protein</fullName>
    </submittedName>
</protein>
<proteinExistence type="predicted"/>
<comment type="caution">
    <text evidence="5">The sequence shown here is derived from an EMBL/GenBank/DDBJ whole genome shotgun (WGS) entry which is preliminary data.</text>
</comment>
<organism evidence="5 6">
    <name type="scientific">Nonomuraea guangzhouensis</name>
    <dbReference type="NCBI Taxonomy" id="1291555"/>
    <lineage>
        <taxon>Bacteria</taxon>
        <taxon>Bacillati</taxon>
        <taxon>Actinomycetota</taxon>
        <taxon>Actinomycetes</taxon>
        <taxon>Streptosporangiales</taxon>
        <taxon>Streptosporangiaceae</taxon>
        <taxon>Nonomuraea</taxon>
    </lineage>
</organism>
<feature type="signal peptide" evidence="4">
    <location>
        <begin position="1"/>
        <end position="23"/>
    </location>
</feature>
<dbReference type="EMBL" id="JBHUCM010000019">
    <property type="protein sequence ID" value="MFD1540578.1"/>
    <property type="molecule type" value="Genomic_DNA"/>
</dbReference>
<feature type="chain" id="PRO_5046519098" evidence="4">
    <location>
        <begin position="24"/>
        <end position="366"/>
    </location>
</feature>
<dbReference type="PANTHER" id="PTHR10272:SF0">
    <property type="entry name" value="PLATELET-ACTIVATING FACTOR ACETYLHYDROLASE"/>
    <property type="match status" value="1"/>
</dbReference>
<dbReference type="RefSeq" id="WP_219527013.1">
    <property type="nucleotide sequence ID" value="NZ_JAHKRM010000001.1"/>
</dbReference>
<evidence type="ECO:0000256" key="3">
    <source>
        <dbReference type="ARBA" id="ARBA00023098"/>
    </source>
</evidence>
<reference evidence="6" key="1">
    <citation type="journal article" date="2019" name="Int. J. Syst. Evol. Microbiol.">
        <title>The Global Catalogue of Microorganisms (GCM) 10K type strain sequencing project: providing services to taxonomists for standard genome sequencing and annotation.</title>
        <authorList>
            <consortium name="The Broad Institute Genomics Platform"/>
            <consortium name="The Broad Institute Genome Sequencing Center for Infectious Disease"/>
            <person name="Wu L."/>
            <person name="Ma J."/>
        </authorList>
    </citation>
    <scope>NUCLEOTIDE SEQUENCE [LARGE SCALE GENOMIC DNA]</scope>
    <source>
        <strain evidence="6">CGMCC 1.15399</strain>
    </source>
</reference>
<keyword evidence="4" id="KW-0732">Signal</keyword>
<keyword evidence="2" id="KW-0442">Lipid degradation</keyword>